<keyword evidence="1" id="KW-0472">Membrane</keyword>
<dbReference type="AlphaFoldDB" id="A0A329ULK8"/>
<name>A0A329ULK8_9FIRM</name>
<organism evidence="2 3">
    <name type="scientific">Faecalibacterium hattorii</name>
    <dbReference type="NCBI Taxonomy" id="2935520"/>
    <lineage>
        <taxon>Bacteria</taxon>
        <taxon>Bacillati</taxon>
        <taxon>Bacillota</taxon>
        <taxon>Clostridia</taxon>
        <taxon>Eubacteriales</taxon>
        <taxon>Oscillospiraceae</taxon>
        <taxon>Faecalibacterium</taxon>
    </lineage>
</organism>
<protein>
    <recommendedName>
        <fullName evidence="4">H(+)-exporting diphosphatase</fullName>
    </recommendedName>
</protein>
<gene>
    <name evidence="2" type="ORF">C4N23_02700</name>
</gene>
<evidence type="ECO:0000313" key="2">
    <source>
        <dbReference type="EMBL" id="RAW62786.1"/>
    </source>
</evidence>
<feature type="transmembrane region" description="Helical" evidence="1">
    <location>
        <begin position="34"/>
        <end position="55"/>
    </location>
</feature>
<keyword evidence="1" id="KW-0812">Transmembrane</keyword>
<evidence type="ECO:0000313" key="3">
    <source>
        <dbReference type="Proteomes" id="UP000250429"/>
    </source>
</evidence>
<keyword evidence="1" id="KW-1133">Transmembrane helix</keyword>
<evidence type="ECO:0000256" key="1">
    <source>
        <dbReference type="SAM" id="Phobius"/>
    </source>
</evidence>
<feature type="transmembrane region" description="Helical" evidence="1">
    <location>
        <begin position="96"/>
        <end position="113"/>
    </location>
</feature>
<dbReference type="EMBL" id="PRLC01000003">
    <property type="protein sequence ID" value="RAW62786.1"/>
    <property type="molecule type" value="Genomic_DNA"/>
</dbReference>
<dbReference type="Proteomes" id="UP000250429">
    <property type="component" value="Unassembled WGS sequence"/>
</dbReference>
<proteinExistence type="predicted"/>
<keyword evidence="3" id="KW-1185">Reference proteome</keyword>
<accession>A0A329ULK8</accession>
<reference evidence="2 3" key="1">
    <citation type="submission" date="2018-02" db="EMBL/GenBank/DDBJ databases">
        <title>Complete genome sequencing of Faecalibacterium prausnitzii strains isolated from the human gut.</title>
        <authorList>
            <person name="Fitzgerald B.C."/>
            <person name="Shkoporov A.N."/>
            <person name="Ross P.R."/>
            <person name="Hill C."/>
        </authorList>
    </citation>
    <scope>NUCLEOTIDE SEQUENCE [LARGE SCALE GENOMIC DNA]</scope>
    <source>
        <strain evidence="2 3">APC922/41-1</strain>
    </source>
</reference>
<evidence type="ECO:0008006" key="4">
    <source>
        <dbReference type="Google" id="ProtNLM"/>
    </source>
</evidence>
<comment type="caution">
    <text evidence="2">The sequence shown here is derived from an EMBL/GenBank/DDBJ whole genome shotgun (WGS) entry which is preliminary data.</text>
</comment>
<dbReference type="RefSeq" id="WP_112143854.1">
    <property type="nucleotide sequence ID" value="NZ_PRLC01000003.1"/>
</dbReference>
<sequence>MKNELRLPAEYAVMTEDEMTYTEGGSAAFDTFKVAATVVGSVVLGASYIWGISAARNWLSNKSNRKGNVLTVLGRAMDDIGEDMTKSPSNFLRDSVSTAMVVGLAPISLILVLV</sequence>